<evidence type="ECO:0000313" key="3">
    <source>
        <dbReference type="Proteomes" id="UP000807716"/>
    </source>
</evidence>
<sequence>MVHSYDPSPDSSTALLTVHRPKQTSSYDRNALVDPVQRDGSPDDPSAIPLHNTRYATGELNGRSPRARASHGRQTSEALSSAASPGASTTASTSSDSRVGRSMSLFRSKSRRHTHSKVVTQSTLPPVPQLPIPQHTGKDTSRFLTLDDVILIRICRYFDIDNLLKFAHVSQRCRAMTARSLQLILQRTVLKATLCQERKALFSLEFIFQHMDPSSLCAVFRASQLKSRRYFENSALARPQVQALTLVTPDGLHHPLFTLAGFHPESMTGRDVDRAATLLSRPFQLDIKDKGFYRVSSSTSFMIDTPFFPAQPLLDRLTPFALDSHAGHAQPVWEMIYKVDRQLPNYPARMQQHQEKLQSARLNSHGGSGTLPAMPSSPTRSIASIQSRTSISSDGPVPASPTTPKKRSPLSRKMADATAPLSSPGSNGSGPFVASGLPSVTKPFAPLPDIQTGPSLHAVVPAVKDDGAKLGRRPTVVRPPPEGWGPLPPVAPPMLPNLSHQLGTRTVPGGGVVGGGGGAASVVPLAHGGLCTSSVTPLSGSHMPLEPSCLEPELAEETERFLTLLFIQFPIQTLFPHVAMHAPKKYTGGLVGKIGRSLTLKKH</sequence>
<feature type="region of interest" description="Disordered" evidence="1">
    <location>
        <begin position="1"/>
        <end position="136"/>
    </location>
</feature>
<organism evidence="2 3">
    <name type="scientific">Actinomortierella ambigua</name>
    <dbReference type="NCBI Taxonomy" id="1343610"/>
    <lineage>
        <taxon>Eukaryota</taxon>
        <taxon>Fungi</taxon>
        <taxon>Fungi incertae sedis</taxon>
        <taxon>Mucoromycota</taxon>
        <taxon>Mortierellomycotina</taxon>
        <taxon>Mortierellomycetes</taxon>
        <taxon>Mortierellales</taxon>
        <taxon>Mortierellaceae</taxon>
        <taxon>Actinomortierella</taxon>
    </lineage>
</organism>
<proteinExistence type="predicted"/>
<gene>
    <name evidence="2" type="ORF">DFQ27_008755</name>
</gene>
<protein>
    <recommendedName>
        <fullName evidence="4">F-box domain-containing protein</fullName>
    </recommendedName>
</protein>
<accession>A0A9P6UBA0</accession>
<reference evidence="2" key="1">
    <citation type="journal article" date="2020" name="Fungal Divers.">
        <title>Resolving the Mortierellaceae phylogeny through synthesis of multi-gene phylogenetics and phylogenomics.</title>
        <authorList>
            <person name="Vandepol N."/>
            <person name="Liber J."/>
            <person name="Desiro A."/>
            <person name="Na H."/>
            <person name="Kennedy M."/>
            <person name="Barry K."/>
            <person name="Grigoriev I.V."/>
            <person name="Miller A.N."/>
            <person name="O'Donnell K."/>
            <person name="Stajich J.E."/>
            <person name="Bonito G."/>
        </authorList>
    </citation>
    <scope>NUCLEOTIDE SEQUENCE</scope>
    <source>
        <strain evidence="2">BC1065</strain>
    </source>
</reference>
<evidence type="ECO:0000256" key="1">
    <source>
        <dbReference type="SAM" id="MobiDB-lite"/>
    </source>
</evidence>
<dbReference type="AlphaFoldDB" id="A0A9P6UBA0"/>
<feature type="compositionally biased region" description="Polar residues" evidence="1">
    <location>
        <begin position="376"/>
        <end position="393"/>
    </location>
</feature>
<evidence type="ECO:0000313" key="2">
    <source>
        <dbReference type="EMBL" id="KAG0267464.1"/>
    </source>
</evidence>
<comment type="caution">
    <text evidence="2">The sequence shown here is derived from an EMBL/GenBank/DDBJ whole genome shotgun (WGS) entry which is preliminary data.</text>
</comment>
<feature type="compositionally biased region" description="Low complexity" evidence="1">
    <location>
        <begin position="76"/>
        <end position="97"/>
    </location>
</feature>
<dbReference type="OrthoDB" id="2389788at2759"/>
<evidence type="ECO:0008006" key="4">
    <source>
        <dbReference type="Google" id="ProtNLM"/>
    </source>
</evidence>
<dbReference type="Proteomes" id="UP000807716">
    <property type="component" value="Unassembled WGS sequence"/>
</dbReference>
<dbReference type="EMBL" id="JAAAJB010000075">
    <property type="protein sequence ID" value="KAG0267464.1"/>
    <property type="molecule type" value="Genomic_DNA"/>
</dbReference>
<keyword evidence="3" id="KW-1185">Reference proteome</keyword>
<name>A0A9P6UBA0_9FUNG</name>
<feature type="compositionally biased region" description="Low complexity" evidence="1">
    <location>
        <begin position="420"/>
        <end position="431"/>
    </location>
</feature>
<feature type="region of interest" description="Disordered" evidence="1">
    <location>
        <begin position="350"/>
        <end position="434"/>
    </location>
</feature>